<dbReference type="EMBL" id="HBKR01023135">
    <property type="protein sequence ID" value="CAE2313903.1"/>
    <property type="molecule type" value="Transcribed_RNA"/>
</dbReference>
<name>A0A7S4L4D0_9EUKA</name>
<sequence>MFEKAVQGVGGIPPRLATSPPPCSSKTEFGCVNQKKAKFFERGNKIFDRGRKTSKKGSKIHDRGSNTSKRGSKIFDRGSKSSNENGKSYSAVFIAITISNDKEKDSKFTKIE</sequence>
<feature type="region of interest" description="Disordered" evidence="1">
    <location>
        <begin position="1"/>
        <end position="25"/>
    </location>
</feature>
<proteinExistence type="predicted"/>
<gene>
    <name evidence="2" type="ORF">NAES01612_LOCUS15139</name>
</gene>
<evidence type="ECO:0000313" key="2">
    <source>
        <dbReference type="EMBL" id="CAE2313903.1"/>
    </source>
</evidence>
<accession>A0A7S4L4D0</accession>
<reference evidence="2" key="1">
    <citation type="submission" date="2021-01" db="EMBL/GenBank/DDBJ databases">
        <authorList>
            <person name="Corre E."/>
            <person name="Pelletier E."/>
            <person name="Niang G."/>
            <person name="Scheremetjew M."/>
            <person name="Finn R."/>
            <person name="Kale V."/>
            <person name="Holt S."/>
            <person name="Cochrane G."/>
            <person name="Meng A."/>
            <person name="Brown T."/>
            <person name="Cohen L."/>
        </authorList>
    </citation>
    <scope>NUCLEOTIDE SEQUENCE</scope>
    <source>
        <strain evidence="2">SoJaBio B1-5/56/2</strain>
    </source>
</reference>
<protein>
    <submittedName>
        <fullName evidence="2">Uncharacterized protein</fullName>
    </submittedName>
</protein>
<dbReference type="AlphaFoldDB" id="A0A7S4L4D0"/>
<organism evidence="2">
    <name type="scientific">Paramoeba aestuarina</name>
    <dbReference type="NCBI Taxonomy" id="180227"/>
    <lineage>
        <taxon>Eukaryota</taxon>
        <taxon>Amoebozoa</taxon>
        <taxon>Discosea</taxon>
        <taxon>Flabellinia</taxon>
        <taxon>Dactylopodida</taxon>
        <taxon>Paramoebidae</taxon>
        <taxon>Paramoeba</taxon>
    </lineage>
</organism>
<evidence type="ECO:0000256" key="1">
    <source>
        <dbReference type="SAM" id="MobiDB-lite"/>
    </source>
</evidence>
<feature type="region of interest" description="Disordered" evidence="1">
    <location>
        <begin position="45"/>
        <end position="85"/>
    </location>
</feature>